<dbReference type="RefSeq" id="XP_043122783.1">
    <property type="nucleotide sequence ID" value="XM_043266848.1"/>
</dbReference>
<proteinExistence type="predicted"/>
<dbReference type="OrthoDB" id="10587186at2759"/>
<evidence type="ECO:0000313" key="2">
    <source>
        <dbReference type="EMBL" id="GIJ99596.1"/>
    </source>
</evidence>
<evidence type="ECO:0000256" key="1">
    <source>
        <dbReference type="SAM" id="MobiDB-lite"/>
    </source>
</evidence>
<feature type="region of interest" description="Disordered" evidence="1">
    <location>
        <begin position="1"/>
        <end position="24"/>
    </location>
</feature>
<organism evidence="2 3">
    <name type="scientific">Aspergillus viridinutans</name>
    <dbReference type="NCBI Taxonomy" id="75553"/>
    <lineage>
        <taxon>Eukaryota</taxon>
        <taxon>Fungi</taxon>
        <taxon>Dikarya</taxon>
        <taxon>Ascomycota</taxon>
        <taxon>Pezizomycotina</taxon>
        <taxon>Eurotiomycetes</taxon>
        <taxon>Eurotiomycetidae</taxon>
        <taxon>Eurotiales</taxon>
        <taxon>Aspergillaceae</taxon>
        <taxon>Aspergillus</taxon>
        <taxon>Aspergillus subgen. Fumigati</taxon>
    </lineage>
</organism>
<gene>
    <name evidence="2" type="ORF">Aspvir_001730</name>
</gene>
<reference evidence="2 3" key="1">
    <citation type="submission" date="2021-02" db="EMBL/GenBank/DDBJ databases">
        <title>Pan-genome distribution and transcriptional activeness of fungal secondary metabolism genes in Aspergillus section Fumigati.</title>
        <authorList>
            <person name="Takahashi H."/>
            <person name="Umemura M."/>
            <person name="Ninomiya A."/>
            <person name="Kusuya Y."/>
            <person name="Urayama S."/>
            <person name="Shimizu M."/>
            <person name="Watanabe A."/>
            <person name="Kamei K."/>
            <person name="Yaguchi T."/>
            <person name="Hagiwara D."/>
        </authorList>
    </citation>
    <scope>NUCLEOTIDE SEQUENCE [LARGE SCALE GENOMIC DNA]</scope>
    <source>
        <strain evidence="2 3">IFM 47045</strain>
    </source>
</reference>
<protein>
    <submittedName>
        <fullName evidence="2">Uncharacterized protein</fullName>
    </submittedName>
</protein>
<dbReference type="Proteomes" id="UP000710440">
    <property type="component" value="Unassembled WGS sequence"/>
</dbReference>
<dbReference type="AlphaFoldDB" id="A0A9P3BUG4"/>
<feature type="compositionally biased region" description="Polar residues" evidence="1">
    <location>
        <begin position="46"/>
        <end position="73"/>
    </location>
</feature>
<name>A0A9P3BUG4_ASPVI</name>
<feature type="non-terminal residue" evidence="2">
    <location>
        <position position="108"/>
    </location>
</feature>
<evidence type="ECO:0000313" key="3">
    <source>
        <dbReference type="Proteomes" id="UP000710440"/>
    </source>
</evidence>
<feature type="region of interest" description="Disordered" evidence="1">
    <location>
        <begin position="46"/>
        <end position="75"/>
    </location>
</feature>
<comment type="caution">
    <text evidence="2">The sequence shown here is derived from an EMBL/GenBank/DDBJ whole genome shotgun (WGS) entry which is preliminary data.</text>
</comment>
<dbReference type="GeneID" id="66929712"/>
<sequence>MCFRTPPVKNSLDEQTPGGSEGLARNNQFIEDAGAEYRKGQHIFQHRQQSSDCNPSKVATYTSGGKGRSTSPPITRVAPISDSLLQNTENILLGCDSIPDGISNLALS</sequence>
<keyword evidence="3" id="KW-1185">Reference proteome</keyword>
<accession>A0A9P3BUG4</accession>
<dbReference type="EMBL" id="BOPL01000001">
    <property type="protein sequence ID" value="GIJ99596.1"/>
    <property type="molecule type" value="Genomic_DNA"/>
</dbReference>